<dbReference type="Pfam" id="PF02182">
    <property type="entry name" value="SAD_SRA"/>
    <property type="match status" value="1"/>
</dbReference>
<organism evidence="6 7">
    <name type="scientific">Eucalyptus globulus</name>
    <name type="common">Tasmanian blue gum</name>
    <dbReference type="NCBI Taxonomy" id="34317"/>
    <lineage>
        <taxon>Eukaryota</taxon>
        <taxon>Viridiplantae</taxon>
        <taxon>Streptophyta</taxon>
        <taxon>Embryophyta</taxon>
        <taxon>Tracheophyta</taxon>
        <taxon>Spermatophyta</taxon>
        <taxon>Magnoliopsida</taxon>
        <taxon>eudicotyledons</taxon>
        <taxon>Gunneridae</taxon>
        <taxon>Pentapetalae</taxon>
        <taxon>rosids</taxon>
        <taxon>malvids</taxon>
        <taxon>Myrtales</taxon>
        <taxon>Myrtaceae</taxon>
        <taxon>Myrtoideae</taxon>
        <taxon>Eucalypteae</taxon>
        <taxon>Eucalyptus</taxon>
    </lineage>
</organism>
<evidence type="ECO:0000256" key="2">
    <source>
        <dbReference type="ARBA" id="ARBA00023242"/>
    </source>
</evidence>
<feature type="domain" description="YDG" evidence="5">
    <location>
        <begin position="140"/>
        <end position="278"/>
    </location>
</feature>
<dbReference type="InterPro" id="IPR036987">
    <property type="entry name" value="SRA-YDG_sf"/>
</dbReference>
<dbReference type="GO" id="GO:0005634">
    <property type="term" value="C:nucleus"/>
    <property type="evidence" value="ECO:0007669"/>
    <property type="project" value="UniProtKB-SubCell"/>
</dbReference>
<evidence type="ECO:0000313" key="6">
    <source>
        <dbReference type="EMBL" id="KAL3718523.1"/>
    </source>
</evidence>
<dbReference type="EMBL" id="JBJKBG010000010">
    <property type="protein sequence ID" value="KAL3718523.1"/>
    <property type="molecule type" value="Genomic_DNA"/>
</dbReference>
<dbReference type="Proteomes" id="UP001634007">
    <property type="component" value="Unassembled WGS sequence"/>
</dbReference>
<gene>
    <name evidence="6" type="ORF">ACJRO7_003622</name>
</gene>
<evidence type="ECO:0000259" key="5">
    <source>
        <dbReference type="PROSITE" id="PS51015"/>
    </source>
</evidence>
<accession>A0ABD3IYZ4</accession>
<feature type="region of interest" description="Disordered" evidence="4">
    <location>
        <begin position="61"/>
        <end position="81"/>
    </location>
</feature>
<dbReference type="InterPro" id="IPR003105">
    <property type="entry name" value="SRA_YDG"/>
</dbReference>
<dbReference type="InterPro" id="IPR015947">
    <property type="entry name" value="PUA-like_sf"/>
</dbReference>
<reference evidence="6 7" key="1">
    <citation type="submission" date="2024-11" db="EMBL/GenBank/DDBJ databases">
        <title>Chromosome-level genome assembly of Eucalyptus globulus Labill. provides insights into its genome evolution.</title>
        <authorList>
            <person name="Li X."/>
        </authorList>
    </citation>
    <scope>NUCLEOTIDE SEQUENCE [LARGE SCALE GENOMIC DNA]</scope>
    <source>
        <strain evidence="6">CL2024</strain>
        <tissue evidence="6">Fresh tender leaves</tissue>
    </source>
</reference>
<dbReference type="InterPro" id="IPR051357">
    <property type="entry name" value="H3K9_HMTase_SUVAR3-9"/>
</dbReference>
<sequence>MMKNVEGKHVIEITEEGEFIPGGSPGASVESSMNAHDVIWHGQSPFDWSKSSNLLENMARGSRQTTMKEAENVTSSGSRDSAREKVISTIRLYREICRQLEREKPRARKEGRYVKRIDFLAAKEVKRRAGYVHSGRQFIGDVPGVEVGDKFRYRMELAIVGLHRPLQGGIDCMGTRPDMLATSVVASWDYADDLTNPDELIYLGQGGRMPGRDKEAEDQTLTQGNLALANSMKRNKPVRVIRKDCDGSFIYDGLYVVDRFQKTSRVKGKMVFEFRMKRLPGQPEIHQKKKMEVHKLSGLIKS</sequence>
<evidence type="ECO:0000256" key="3">
    <source>
        <dbReference type="PROSITE-ProRule" id="PRU00358"/>
    </source>
</evidence>
<dbReference type="GO" id="GO:0000775">
    <property type="term" value="C:chromosome, centromeric region"/>
    <property type="evidence" value="ECO:0007669"/>
    <property type="project" value="UniProtKB-SubCell"/>
</dbReference>
<comment type="subcellular location">
    <subcellularLocation>
        <location evidence="1">Chromosome</location>
        <location evidence="1">Centromere</location>
    </subcellularLocation>
    <subcellularLocation>
        <location evidence="3">Nucleus</location>
    </subcellularLocation>
</comment>
<evidence type="ECO:0000313" key="7">
    <source>
        <dbReference type="Proteomes" id="UP001634007"/>
    </source>
</evidence>
<dbReference type="AlphaFoldDB" id="A0ABD3IYZ4"/>
<dbReference type="PANTHER" id="PTHR45660:SF94">
    <property type="entry name" value="HISTONE-LYSINE N-METHYLTRANSFERASE, H3 LYSINE-9 SPECIFIC SUVH4"/>
    <property type="match status" value="1"/>
</dbReference>
<dbReference type="PANTHER" id="PTHR45660">
    <property type="entry name" value="HISTONE-LYSINE N-METHYLTRANSFERASE SETMAR"/>
    <property type="match status" value="1"/>
</dbReference>
<evidence type="ECO:0000256" key="4">
    <source>
        <dbReference type="SAM" id="MobiDB-lite"/>
    </source>
</evidence>
<dbReference type="SUPFAM" id="SSF88697">
    <property type="entry name" value="PUA domain-like"/>
    <property type="match status" value="1"/>
</dbReference>
<name>A0ABD3IYZ4_EUCGL</name>
<evidence type="ECO:0000256" key="1">
    <source>
        <dbReference type="ARBA" id="ARBA00004584"/>
    </source>
</evidence>
<proteinExistence type="predicted"/>
<protein>
    <recommendedName>
        <fullName evidence="5">YDG domain-containing protein</fullName>
    </recommendedName>
</protein>
<keyword evidence="2 3" id="KW-0539">Nucleus</keyword>
<keyword evidence="7" id="KW-1185">Reference proteome</keyword>
<dbReference type="PROSITE" id="PS51015">
    <property type="entry name" value="YDG"/>
    <property type="match status" value="1"/>
</dbReference>
<comment type="caution">
    <text evidence="6">The sequence shown here is derived from an EMBL/GenBank/DDBJ whole genome shotgun (WGS) entry which is preliminary data.</text>
</comment>
<dbReference type="Gene3D" id="2.30.280.10">
    <property type="entry name" value="SRA-YDG"/>
    <property type="match status" value="1"/>
</dbReference>
<dbReference type="SMART" id="SM00466">
    <property type="entry name" value="SRA"/>
    <property type="match status" value="1"/>
</dbReference>